<feature type="region of interest" description="Disordered" evidence="1">
    <location>
        <begin position="710"/>
        <end position="743"/>
    </location>
</feature>
<proteinExistence type="predicted"/>
<dbReference type="InterPro" id="IPR032006">
    <property type="entry name" value="TMIE"/>
</dbReference>
<evidence type="ECO:0000256" key="1">
    <source>
        <dbReference type="SAM" id="MobiDB-lite"/>
    </source>
</evidence>
<feature type="compositionally biased region" description="Basic and acidic residues" evidence="1">
    <location>
        <begin position="733"/>
        <end position="743"/>
    </location>
</feature>
<protein>
    <recommendedName>
        <fullName evidence="3">EamA domain-containing protein</fullName>
    </recommendedName>
</protein>
<evidence type="ECO:0000313" key="5">
    <source>
        <dbReference type="Proteomes" id="UP000887458"/>
    </source>
</evidence>
<organism evidence="4 5">
    <name type="scientific">Dermatophagoides pteronyssinus</name>
    <name type="common">European house dust mite</name>
    <dbReference type="NCBI Taxonomy" id="6956"/>
    <lineage>
        <taxon>Eukaryota</taxon>
        <taxon>Metazoa</taxon>
        <taxon>Ecdysozoa</taxon>
        <taxon>Arthropoda</taxon>
        <taxon>Chelicerata</taxon>
        <taxon>Arachnida</taxon>
        <taxon>Acari</taxon>
        <taxon>Acariformes</taxon>
        <taxon>Sarcoptiformes</taxon>
        <taxon>Astigmata</taxon>
        <taxon>Psoroptidia</taxon>
        <taxon>Analgoidea</taxon>
        <taxon>Pyroglyphidae</taxon>
        <taxon>Dermatophagoidinae</taxon>
        <taxon>Dermatophagoides</taxon>
    </lineage>
</organism>
<feature type="transmembrane region" description="Helical" evidence="2">
    <location>
        <begin position="855"/>
        <end position="878"/>
    </location>
</feature>
<reference evidence="4 5" key="2">
    <citation type="journal article" date="2022" name="Mol. Biol. Evol.">
        <title>Comparative Genomics Reveals Insights into the Divergent Evolution of Astigmatic Mites and Household Pest Adaptations.</title>
        <authorList>
            <person name="Xiong Q."/>
            <person name="Wan A.T."/>
            <person name="Liu X."/>
            <person name="Fung C.S."/>
            <person name="Xiao X."/>
            <person name="Malainual N."/>
            <person name="Hou J."/>
            <person name="Wang L."/>
            <person name="Wang M."/>
            <person name="Yang K.Y."/>
            <person name="Cui Y."/>
            <person name="Leung E.L."/>
            <person name="Nong W."/>
            <person name="Shin S.K."/>
            <person name="Au S.W."/>
            <person name="Jeong K.Y."/>
            <person name="Chew F.T."/>
            <person name="Hui J.H."/>
            <person name="Leung T.F."/>
            <person name="Tungtrongchitr A."/>
            <person name="Zhong N."/>
            <person name="Liu Z."/>
            <person name="Tsui S.K."/>
        </authorList>
    </citation>
    <scope>NUCLEOTIDE SEQUENCE [LARGE SCALE GENOMIC DNA]</scope>
    <source>
        <strain evidence="4">Derp</strain>
    </source>
</reference>
<keyword evidence="2" id="KW-1133">Transmembrane helix</keyword>
<feature type="transmembrane region" description="Helical" evidence="2">
    <location>
        <begin position="49"/>
        <end position="68"/>
    </location>
</feature>
<feature type="compositionally biased region" description="Basic and acidic residues" evidence="1">
    <location>
        <begin position="419"/>
        <end position="429"/>
    </location>
</feature>
<dbReference type="Gene3D" id="1.10.3730.20">
    <property type="match status" value="1"/>
</dbReference>
<reference evidence="4 5" key="1">
    <citation type="journal article" date="2018" name="J. Allergy Clin. Immunol.">
        <title>High-quality assembly of Dermatophagoides pteronyssinus genome and transcriptome reveals a wide range of novel allergens.</title>
        <authorList>
            <person name="Liu X.Y."/>
            <person name="Yang K.Y."/>
            <person name="Wang M.Q."/>
            <person name="Kwok J.S."/>
            <person name="Zeng X."/>
            <person name="Yang Z."/>
            <person name="Xiao X.J."/>
            <person name="Lau C.P."/>
            <person name="Li Y."/>
            <person name="Huang Z.M."/>
            <person name="Ba J.G."/>
            <person name="Yim A.K."/>
            <person name="Ouyang C.Y."/>
            <person name="Ngai S.M."/>
            <person name="Chan T.F."/>
            <person name="Leung E.L."/>
            <person name="Liu L."/>
            <person name="Liu Z.G."/>
            <person name="Tsui S.K."/>
        </authorList>
    </citation>
    <scope>NUCLEOTIDE SEQUENCE [LARGE SCALE GENOMIC DNA]</scope>
    <source>
        <strain evidence="4">Derp</strain>
    </source>
</reference>
<feature type="transmembrane region" description="Helical" evidence="2">
    <location>
        <begin position="890"/>
        <end position="909"/>
    </location>
</feature>
<dbReference type="PANTHER" id="PTHR28635">
    <property type="entry name" value="TRANSMEMBRANE INNER EAR EXPRESSED PROTEIN"/>
    <property type="match status" value="1"/>
</dbReference>
<dbReference type="EMBL" id="NJHN03000105">
    <property type="protein sequence ID" value="KAH9414713.1"/>
    <property type="molecule type" value="Genomic_DNA"/>
</dbReference>
<keyword evidence="2" id="KW-0472">Membrane</keyword>
<dbReference type="InterPro" id="IPR000620">
    <property type="entry name" value="EamA_dom"/>
</dbReference>
<gene>
    <name evidence="4" type="ORF">DERP_008553</name>
</gene>
<dbReference type="Proteomes" id="UP000887458">
    <property type="component" value="Unassembled WGS sequence"/>
</dbReference>
<dbReference type="PANTHER" id="PTHR28635:SF1">
    <property type="entry name" value="TRANSMEMBRANE INNER EAR EXPRESSED PROTEIN"/>
    <property type="match status" value="1"/>
</dbReference>
<dbReference type="InterPro" id="IPR037185">
    <property type="entry name" value="EmrE-like"/>
</dbReference>
<comment type="caution">
    <text evidence="4">The sequence shown here is derived from an EMBL/GenBank/DDBJ whole genome shotgun (WGS) entry which is preliminary data.</text>
</comment>
<feature type="compositionally biased region" description="Basic and acidic residues" evidence="1">
    <location>
        <begin position="365"/>
        <end position="380"/>
    </location>
</feature>
<feature type="region of interest" description="Disordered" evidence="1">
    <location>
        <begin position="532"/>
        <end position="682"/>
    </location>
</feature>
<feature type="region of interest" description="Disordered" evidence="1">
    <location>
        <begin position="347"/>
        <end position="380"/>
    </location>
</feature>
<feature type="compositionally biased region" description="Basic and acidic residues" evidence="1">
    <location>
        <begin position="710"/>
        <end position="725"/>
    </location>
</feature>
<feature type="transmembrane region" description="Helical" evidence="2">
    <location>
        <begin position="944"/>
        <end position="965"/>
    </location>
</feature>
<feature type="compositionally biased region" description="Basic and acidic residues" evidence="1">
    <location>
        <begin position="505"/>
        <end position="515"/>
    </location>
</feature>
<evidence type="ECO:0000313" key="4">
    <source>
        <dbReference type="EMBL" id="KAH9414713.1"/>
    </source>
</evidence>
<sequence length="987" mass="114279">MHLKSNILNRFTHNHFHHHRHRHNHCYCCDIESIFLKGRRILIKMCKQSNLMMIKQILILALTFHLLFAKQLIAEAENDDTSKQSSTTSPPPPVIICQSPIDLTVDSSWLEQTVFGDFRIWHIMFSCLGILIVIAVLLCCMFRCRIPRTKQEIEADYTRRKITKLINTHLNKIKLEELEFDPSNLLPVLKRVEDLEENRVKKHRSFEMRHMNWRQRLKRLFSRKELSFEEDADDQKDEIQGVKMSKEEMEKVEKEVESAKIDLTAFNIITDQIAILSNGFESEKERKKRIKKEQKEQKKLEKEQKKNEKKEKKNLLKESKGQLSAKPIEKDGGKLLELQAAQLEKDVLSSKTEGSTPDDIVLEIDTAKPESSPKADSKSLKLKEIKQRPKKSTKFSFRNTVMGLMSGFLMGSSGSKQQSEPELKTVESSKSSLHEEIVINIGLVGRQTKDDEEITIKEYDIPEIKVLRESDEAIEDVDDETNIDKSHKEKTKDKTKSSKSKHKISRMDAIAERNRLQIPEVIISDINVARDSKIKKESKEKKSKEKKKKITKLESKSSIKEAKKHDETKKESKVSKKKEKVLQKSKSSVKEKSEKLEKIEKKKLKKESDTKMKEEKKKIKDKYEKPKKSKDLDHKHTKHRDKESKSRIKDQSPPPYQSHSKKVIVVDETKDKKSSKSKLSKSKLLESIDETEIVPTKTSSSSFKLLKKVMEKDKSPRKEKIVERKKQMKIHSSHGDARDVDDDKRLIHKQSTISSSEIEIPVEHVYTDPTTFSQPIQIHHHHHQYHDQSIVPSTSMFTTQLPVEHVETVEKFAASSPTGDQHRKLIIEKTRNVMFDVGGGHYRIQSPQHSYSSSVLITSINWFAIAVTLNGSIILIHLRLYRSLNWYDPWCIVPLIVIGLMSMIEQYFFTLALQYEDASTISVTRSFNIVLAFLWEVIIFNETITWTSIVGAILVSCCIIAVALAKSYQQTKLNLNQLFQKYFKNNS</sequence>
<feature type="compositionally biased region" description="Acidic residues" evidence="1">
    <location>
        <begin position="472"/>
        <end position="481"/>
    </location>
</feature>
<feature type="transmembrane region" description="Helical" evidence="2">
    <location>
        <begin position="120"/>
        <end position="142"/>
    </location>
</feature>
<feature type="domain" description="EamA" evidence="3">
    <location>
        <begin position="862"/>
        <end position="960"/>
    </location>
</feature>
<feature type="region of interest" description="Disordered" evidence="1">
    <location>
        <begin position="470"/>
        <end position="516"/>
    </location>
</feature>
<evidence type="ECO:0000256" key="2">
    <source>
        <dbReference type="SAM" id="Phobius"/>
    </source>
</evidence>
<name>A0ABQ8IWL7_DERPT</name>
<feature type="compositionally biased region" description="Basic and acidic residues" evidence="1">
    <location>
        <begin position="532"/>
        <end position="543"/>
    </location>
</feature>
<keyword evidence="2" id="KW-0812">Transmembrane</keyword>
<feature type="compositionally biased region" description="Basic and acidic residues" evidence="1">
    <location>
        <begin position="551"/>
        <end position="574"/>
    </location>
</feature>
<feature type="compositionally biased region" description="Basic and acidic residues" evidence="1">
    <location>
        <begin position="588"/>
        <end position="650"/>
    </location>
</feature>
<feature type="region of interest" description="Disordered" evidence="1">
    <location>
        <begin position="284"/>
        <end position="331"/>
    </location>
</feature>
<feature type="compositionally biased region" description="Basic and acidic residues" evidence="1">
    <location>
        <begin position="482"/>
        <end position="496"/>
    </location>
</feature>
<dbReference type="Pfam" id="PF00892">
    <property type="entry name" value="EamA"/>
    <property type="match status" value="1"/>
</dbReference>
<accession>A0ABQ8IWL7</accession>
<dbReference type="Pfam" id="PF16038">
    <property type="entry name" value="TMIE"/>
    <property type="match status" value="1"/>
</dbReference>
<feature type="region of interest" description="Disordered" evidence="1">
    <location>
        <begin position="408"/>
        <end position="429"/>
    </location>
</feature>
<dbReference type="SUPFAM" id="SSF103481">
    <property type="entry name" value="Multidrug resistance efflux transporter EmrE"/>
    <property type="match status" value="1"/>
</dbReference>
<feature type="compositionally biased region" description="Basic and acidic residues" evidence="1">
    <location>
        <begin position="664"/>
        <end position="674"/>
    </location>
</feature>
<keyword evidence="5" id="KW-1185">Reference proteome</keyword>
<feature type="compositionally biased region" description="Basic and acidic residues" evidence="1">
    <location>
        <begin position="293"/>
        <end position="320"/>
    </location>
</feature>
<evidence type="ECO:0000259" key="3">
    <source>
        <dbReference type="Pfam" id="PF00892"/>
    </source>
</evidence>